<dbReference type="EMBL" id="QZCH01000001">
    <property type="protein sequence ID" value="RJG51261.1"/>
    <property type="molecule type" value="Genomic_DNA"/>
</dbReference>
<sequence>MARFGFIISSFFLLFACANTETLEQKVPQPNEALPQIISLNPLLPEFKPLLNTFAPFELEVRDYRPANYIVSIADGDKVAVLIRNQQSIRSLVKKRLNQGLLEQGKVTLARHDNQLVVDVVKLLTEIEQDPNQFTLTTQVQLHATLLVNDQVQLTKQFKSQQVQTRINLTPEDLNQGLDLHLSNVLQQIIRHTELYQPLVNKDK</sequence>
<organism evidence="1 2">
    <name type="scientific">Motilimonas pumila</name>
    <dbReference type="NCBI Taxonomy" id="2303987"/>
    <lineage>
        <taxon>Bacteria</taxon>
        <taxon>Pseudomonadati</taxon>
        <taxon>Pseudomonadota</taxon>
        <taxon>Gammaproteobacteria</taxon>
        <taxon>Alteromonadales</taxon>
        <taxon>Alteromonadales genera incertae sedis</taxon>
        <taxon>Motilimonas</taxon>
    </lineage>
</organism>
<reference evidence="1 2" key="2">
    <citation type="submission" date="2019-01" db="EMBL/GenBank/DDBJ databases">
        <title>Motilimonas pumilus sp. nov., isolated from the gut of sea cucumber (Apostichopus japonicus).</title>
        <authorList>
            <person name="Wang F.-Q."/>
            <person name="Ren L.-H."/>
            <person name="Lin Y.-W."/>
            <person name="Sun G.-H."/>
            <person name="Du Z.-J."/>
            <person name="Zhao J.-X."/>
            <person name="Liu X.-J."/>
            <person name="Liu L.-J."/>
        </authorList>
    </citation>
    <scope>NUCLEOTIDE SEQUENCE [LARGE SCALE GENOMIC DNA]</scope>
    <source>
        <strain evidence="1 2">PLHSC7-2</strain>
    </source>
</reference>
<proteinExistence type="predicted"/>
<keyword evidence="2" id="KW-1185">Reference proteome</keyword>
<evidence type="ECO:0000313" key="2">
    <source>
        <dbReference type="Proteomes" id="UP000283255"/>
    </source>
</evidence>
<comment type="caution">
    <text evidence="1">The sequence shown here is derived from an EMBL/GenBank/DDBJ whole genome shotgun (WGS) entry which is preliminary data.</text>
</comment>
<name>A0A418YJV3_9GAMM</name>
<dbReference type="Pfam" id="PF03923">
    <property type="entry name" value="Lipoprotein_16"/>
    <property type="match status" value="1"/>
</dbReference>
<reference evidence="1 2" key="1">
    <citation type="submission" date="2018-09" db="EMBL/GenBank/DDBJ databases">
        <authorList>
            <person name="Wang F."/>
        </authorList>
    </citation>
    <scope>NUCLEOTIDE SEQUENCE [LARGE SCALE GENOMIC DNA]</scope>
    <source>
        <strain evidence="1 2">PLHSC7-2</strain>
    </source>
</reference>
<dbReference type="AlphaFoldDB" id="A0A418YJV3"/>
<dbReference type="RefSeq" id="WP_119908808.1">
    <property type="nucleotide sequence ID" value="NZ_QZCH01000001.1"/>
</dbReference>
<dbReference type="Proteomes" id="UP000283255">
    <property type="component" value="Unassembled WGS sequence"/>
</dbReference>
<gene>
    <name evidence="1" type="ORF">D1Z90_00560</name>
</gene>
<evidence type="ECO:0000313" key="1">
    <source>
        <dbReference type="EMBL" id="RJG51261.1"/>
    </source>
</evidence>
<accession>A0A418YJV3</accession>
<dbReference type="PROSITE" id="PS51257">
    <property type="entry name" value="PROKAR_LIPOPROTEIN"/>
    <property type="match status" value="1"/>
</dbReference>
<dbReference type="OrthoDB" id="6213785at2"/>
<dbReference type="InterPro" id="IPR005619">
    <property type="entry name" value="Uncharacterised_YajG"/>
</dbReference>
<protein>
    <submittedName>
        <fullName evidence="1">Uncharacterized protein</fullName>
    </submittedName>
</protein>